<comment type="subcellular location">
    <subcellularLocation>
        <location evidence="1">Cell membrane</location>
        <topology evidence="1">Multi-pass membrane protein</topology>
    </subcellularLocation>
</comment>
<accession>A0A3M0AA35</accession>
<dbReference type="AlphaFoldDB" id="A0A3M0AA35"/>
<evidence type="ECO:0000313" key="10">
    <source>
        <dbReference type="Proteomes" id="UP000267187"/>
    </source>
</evidence>
<dbReference type="GO" id="GO:0055085">
    <property type="term" value="P:transmembrane transport"/>
    <property type="evidence" value="ECO:0007669"/>
    <property type="project" value="TreeGrafter"/>
</dbReference>
<keyword evidence="6 8" id="KW-1133">Transmembrane helix</keyword>
<reference evidence="9 10" key="1">
    <citation type="submission" date="2018-10" db="EMBL/GenBank/DDBJ databases">
        <title>Genomic Encyclopedia of Type Strains, Phase IV (KMG-IV): sequencing the most valuable type-strain genomes for metagenomic binning, comparative biology and taxonomic classification.</title>
        <authorList>
            <person name="Goeker M."/>
        </authorList>
    </citation>
    <scope>NUCLEOTIDE SEQUENCE [LARGE SCALE GENOMIC DNA]</scope>
    <source>
        <strain evidence="9 10">DSM 25080</strain>
    </source>
</reference>
<keyword evidence="10" id="KW-1185">Reference proteome</keyword>
<name>A0A3M0AA35_9GAMM</name>
<keyword evidence="3" id="KW-0813">Transport</keyword>
<feature type="transmembrane region" description="Helical" evidence="8">
    <location>
        <begin position="20"/>
        <end position="38"/>
    </location>
</feature>
<comment type="similarity">
    <text evidence="2">Belongs to the autoinducer-2 exporter (AI-2E) (TC 2.A.86) family.</text>
</comment>
<dbReference type="RefSeq" id="WP_121877008.1">
    <property type="nucleotide sequence ID" value="NZ_REFJ01000004.1"/>
</dbReference>
<keyword evidence="4" id="KW-1003">Cell membrane</keyword>
<feature type="transmembrane region" description="Helical" evidence="8">
    <location>
        <begin position="309"/>
        <end position="334"/>
    </location>
</feature>
<organism evidence="9 10">
    <name type="scientific">Umboniibacter marinipuniceus</name>
    <dbReference type="NCBI Taxonomy" id="569599"/>
    <lineage>
        <taxon>Bacteria</taxon>
        <taxon>Pseudomonadati</taxon>
        <taxon>Pseudomonadota</taxon>
        <taxon>Gammaproteobacteria</taxon>
        <taxon>Cellvibrionales</taxon>
        <taxon>Cellvibrionaceae</taxon>
        <taxon>Umboniibacter</taxon>
    </lineage>
</organism>
<evidence type="ECO:0000256" key="7">
    <source>
        <dbReference type="ARBA" id="ARBA00023136"/>
    </source>
</evidence>
<comment type="caution">
    <text evidence="9">The sequence shown here is derived from an EMBL/GenBank/DDBJ whole genome shotgun (WGS) entry which is preliminary data.</text>
</comment>
<gene>
    <name evidence="9" type="ORF">DFR27_1681</name>
</gene>
<evidence type="ECO:0000256" key="3">
    <source>
        <dbReference type="ARBA" id="ARBA00022448"/>
    </source>
</evidence>
<dbReference type="Pfam" id="PF01594">
    <property type="entry name" value="AI-2E_transport"/>
    <property type="match status" value="1"/>
</dbReference>
<evidence type="ECO:0000256" key="2">
    <source>
        <dbReference type="ARBA" id="ARBA00009773"/>
    </source>
</evidence>
<feature type="transmembrane region" description="Helical" evidence="8">
    <location>
        <begin position="219"/>
        <end position="240"/>
    </location>
</feature>
<dbReference type="PANTHER" id="PTHR21716:SF53">
    <property type="entry name" value="PERMEASE PERM-RELATED"/>
    <property type="match status" value="1"/>
</dbReference>
<evidence type="ECO:0000313" key="9">
    <source>
        <dbReference type="EMBL" id="RMA79245.1"/>
    </source>
</evidence>
<feature type="transmembrane region" description="Helical" evidence="8">
    <location>
        <begin position="158"/>
        <end position="179"/>
    </location>
</feature>
<feature type="transmembrane region" description="Helical" evidence="8">
    <location>
        <begin position="280"/>
        <end position="303"/>
    </location>
</feature>
<sequence length="359" mass="38909">MSFVGHIKSWFDRVFAEEEALTIVALILLAIVIMSYLGSYIAPLLAAVVISFLLDGFVKPLVKIGLARGYAVYLVYAVFVGVMVGLVFVLFPEIWRQLSSLVNAAPAIVGELQAGAVHLSEQYPQYLSRSHLDEMFSSASGEVGQLTQKALAYSVSGLQGVMTVAIYLVLVPILVFFMLRDQAAIGSWFEGFLPSRRSRLTTIWGEFIAQCGNYARGKVVEIVVVGLVSFITFSVLGLSYAALLGFLVGLSVIIPFLGAAVVTIPVMLVGYFQWGVSTELLALFVAYSIIQFLDGNVLVPLLFSEAVKIHPVGIIAAVLIFGGLWGIWGVFFAIPLATLIKALINSWPSEAKRANEEST</sequence>
<dbReference type="OrthoDB" id="5562213at2"/>
<evidence type="ECO:0000256" key="4">
    <source>
        <dbReference type="ARBA" id="ARBA00022475"/>
    </source>
</evidence>
<evidence type="ECO:0000256" key="1">
    <source>
        <dbReference type="ARBA" id="ARBA00004651"/>
    </source>
</evidence>
<dbReference type="InterPro" id="IPR002549">
    <property type="entry name" value="AI-2E-like"/>
</dbReference>
<dbReference type="Proteomes" id="UP000267187">
    <property type="component" value="Unassembled WGS sequence"/>
</dbReference>
<evidence type="ECO:0000256" key="8">
    <source>
        <dbReference type="SAM" id="Phobius"/>
    </source>
</evidence>
<dbReference type="GO" id="GO:0005886">
    <property type="term" value="C:plasma membrane"/>
    <property type="evidence" value="ECO:0007669"/>
    <property type="project" value="UniProtKB-SubCell"/>
</dbReference>
<proteinExistence type="inferred from homology"/>
<evidence type="ECO:0000256" key="5">
    <source>
        <dbReference type="ARBA" id="ARBA00022692"/>
    </source>
</evidence>
<protein>
    <submittedName>
        <fullName evidence="9">Putative permease</fullName>
    </submittedName>
</protein>
<keyword evidence="5 8" id="KW-0812">Transmembrane</keyword>
<feature type="transmembrane region" description="Helical" evidence="8">
    <location>
        <begin position="69"/>
        <end position="91"/>
    </location>
</feature>
<dbReference type="EMBL" id="REFJ01000004">
    <property type="protein sequence ID" value="RMA79245.1"/>
    <property type="molecule type" value="Genomic_DNA"/>
</dbReference>
<dbReference type="PANTHER" id="PTHR21716">
    <property type="entry name" value="TRANSMEMBRANE PROTEIN"/>
    <property type="match status" value="1"/>
</dbReference>
<feature type="transmembrane region" description="Helical" evidence="8">
    <location>
        <begin position="246"/>
        <end position="268"/>
    </location>
</feature>
<evidence type="ECO:0000256" key="6">
    <source>
        <dbReference type="ARBA" id="ARBA00022989"/>
    </source>
</evidence>
<keyword evidence="7 8" id="KW-0472">Membrane</keyword>